<dbReference type="GO" id="GO:0006879">
    <property type="term" value="P:intracellular iron ion homeostasis"/>
    <property type="evidence" value="ECO:0007669"/>
    <property type="project" value="TreeGrafter"/>
</dbReference>
<dbReference type="Gene3D" id="3.40.50.80">
    <property type="entry name" value="Nucleotide-binding domain of ferredoxin-NADP reductase (FNR) module"/>
    <property type="match status" value="1"/>
</dbReference>
<dbReference type="SFLD" id="SFLDG01168">
    <property type="entry name" value="Ferric_reductase_subgroup_(FRE"/>
    <property type="match status" value="1"/>
</dbReference>
<dbReference type="PROSITE" id="PS51384">
    <property type="entry name" value="FAD_FR"/>
    <property type="match status" value="1"/>
</dbReference>
<keyword evidence="10" id="KW-0406">Ion transport</keyword>
<evidence type="ECO:0000256" key="2">
    <source>
        <dbReference type="ARBA" id="ARBA00006278"/>
    </source>
</evidence>
<keyword evidence="7" id="KW-0249">Electron transport</keyword>
<feature type="transmembrane region" description="Helical" evidence="15">
    <location>
        <begin position="210"/>
        <end position="228"/>
    </location>
</feature>
<dbReference type="PANTHER" id="PTHR32361">
    <property type="entry name" value="FERRIC/CUPRIC REDUCTASE TRANSMEMBRANE COMPONENT"/>
    <property type="match status" value="1"/>
</dbReference>
<dbReference type="InterPro" id="IPR013112">
    <property type="entry name" value="FAD-bd_8"/>
</dbReference>
<keyword evidence="9" id="KW-0560">Oxidoreductase</keyword>
<dbReference type="CDD" id="cd06186">
    <property type="entry name" value="NOX_Duox_like_FAD_NADP"/>
    <property type="match status" value="1"/>
</dbReference>
<feature type="transmembrane region" description="Helical" evidence="15">
    <location>
        <begin position="99"/>
        <end position="120"/>
    </location>
</feature>
<accession>A0A5M3M8I0</accession>
<proteinExistence type="inferred from homology"/>
<dbReference type="EMBL" id="JH711588">
    <property type="protein sequence ID" value="EIW75479.1"/>
    <property type="molecule type" value="Genomic_DNA"/>
</dbReference>
<evidence type="ECO:0000256" key="5">
    <source>
        <dbReference type="ARBA" id="ARBA00022475"/>
    </source>
</evidence>
<name>A0A5M3M8I0_CONPW</name>
<evidence type="ECO:0000256" key="10">
    <source>
        <dbReference type="ARBA" id="ARBA00023065"/>
    </source>
</evidence>
<feature type="transmembrane region" description="Helical" evidence="15">
    <location>
        <begin position="28"/>
        <end position="48"/>
    </location>
</feature>
<dbReference type="Pfam" id="PF01794">
    <property type="entry name" value="Ferric_reduct"/>
    <property type="match status" value="1"/>
</dbReference>
<keyword evidence="11 15" id="KW-0472">Membrane</keyword>
<evidence type="ECO:0000259" key="16">
    <source>
        <dbReference type="PROSITE" id="PS51384"/>
    </source>
</evidence>
<dbReference type="SUPFAM" id="SSF52343">
    <property type="entry name" value="Ferredoxin reductase-like, C-terminal NADP-linked domain"/>
    <property type="match status" value="1"/>
</dbReference>
<keyword evidence="18" id="KW-1185">Reference proteome</keyword>
<evidence type="ECO:0000313" key="17">
    <source>
        <dbReference type="EMBL" id="EIW75479.1"/>
    </source>
</evidence>
<evidence type="ECO:0000256" key="1">
    <source>
        <dbReference type="ARBA" id="ARBA00004651"/>
    </source>
</evidence>
<evidence type="ECO:0000256" key="8">
    <source>
        <dbReference type="ARBA" id="ARBA00022989"/>
    </source>
</evidence>
<dbReference type="AlphaFoldDB" id="A0A5M3M8I0"/>
<comment type="caution">
    <text evidence="17">The sequence shown here is derived from an EMBL/GenBank/DDBJ whole genome shotgun (WGS) entry which is preliminary data.</text>
</comment>
<feature type="domain" description="FAD-binding FR-type" evidence="16">
    <location>
        <begin position="274"/>
        <end position="418"/>
    </location>
</feature>
<dbReference type="InterPro" id="IPR013130">
    <property type="entry name" value="Fe3_Rdtase_TM_dom"/>
</dbReference>
<comment type="catalytic activity">
    <reaction evidence="13">
        <text>2 a Fe(II)-siderophore + NADP(+) + H(+) = 2 a Fe(III)-siderophore + NADPH</text>
        <dbReference type="Rhea" id="RHEA:28795"/>
        <dbReference type="Rhea" id="RHEA-COMP:11342"/>
        <dbReference type="Rhea" id="RHEA-COMP:11344"/>
        <dbReference type="ChEBI" id="CHEBI:15378"/>
        <dbReference type="ChEBI" id="CHEBI:29033"/>
        <dbReference type="ChEBI" id="CHEBI:29034"/>
        <dbReference type="ChEBI" id="CHEBI:57783"/>
        <dbReference type="ChEBI" id="CHEBI:58349"/>
        <dbReference type="EC" id="1.16.1.9"/>
    </reaction>
</comment>
<evidence type="ECO:0000313" key="18">
    <source>
        <dbReference type="Proteomes" id="UP000053558"/>
    </source>
</evidence>
<dbReference type="InterPro" id="IPR039261">
    <property type="entry name" value="FNR_nucleotide-bd"/>
</dbReference>
<dbReference type="InterPro" id="IPR017927">
    <property type="entry name" value="FAD-bd_FR_type"/>
</dbReference>
<protein>
    <recommendedName>
        <fullName evidence="3">ferric-chelate reductase (NADPH)</fullName>
        <ecNumber evidence="3">1.16.1.9</ecNumber>
    </recommendedName>
</protein>
<dbReference type="PANTHER" id="PTHR32361:SF9">
    <property type="entry name" value="FERRIC REDUCTASE TRANSMEMBRANE COMPONENT 3-RELATED"/>
    <property type="match status" value="1"/>
</dbReference>
<evidence type="ECO:0000256" key="9">
    <source>
        <dbReference type="ARBA" id="ARBA00023002"/>
    </source>
</evidence>
<evidence type="ECO:0000256" key="13">
    <source>
        <dbReference type="ARBA" id="ARBA00048483"/>
    </source>
</evidence>
<dbReference type="RefSeq" id="XP_007774200.1">
    <property type="nucleotide sequence ID" value="XM_007776010.1"/>
</dbReference>
<dbReference type="InterPro" id="IPR013121">
    <property type="entry name" value="Fe_red_NAD-bd_6"/>
</dbReference>
<dbReference type="Proteomes" id="UP000053558">
    <property type="component" value="Unassembled WGS sequence"/>
</dbReference>
<feature type="transmembrane region" description="Helical" evidence="15">
    <location>
        <begin position="240"/>
        <end position="259"/>
    </location>
</feature>
<evidence type="ECO:0000256" key="3">
    <source>
        <dbReference type="ARBA" id="ARBA00012668"/>
    </source>
</evidence>
<dbReference type="SUPFAM" id="SSF63380">
    <property type="entry name" value="Riboflavin synthase domain-like"/>
    <property type="match status" value="1"/>
</dbReference>
<dbReference type="InterPro" id="IPR017938">
    <property type="entry name" value="Riboflavin_synthase-like_b-brl"/>
</dbReference>
<dbReference type="GO" id="GO:0015677">
    <property type="term" value="P:copper ion import"/>
    <property type="evidence" value="ECO:0007669"/>
    <property type="project" value="TreeGrafter"/>
</dbReference>
<evidence type="ECO:0000256" key="14">
    <source>
        <dbReference type="SAM" id="MobiDB-lite"/>
    </source>
</evidence>
<dbReference type="Pfam" id="PF08030">
    <property type="entry name" value="NAD_binding_6"/>
    <property type="match status" value="1"/>
</dbReference>
<dbReference type="EC" id="1.16.1.9" evidence="3"/>
<evidence type="ECO:0000256" key="12">
    <source>
        <dbReference type="ARBA" id="ARBA00023180"/>
    </source>
</evidence>
<keyword evidence="5" id="KW-1003">Cell membrane</keyword>
<sequence length="615" mass="68419">MAGSTSEPKGPTDSSLRVERFGDYPLELWWSVAIFMFVVGVFNWGSYIHSKLSRSRRSTDIESGAPSPSRGFSIGRIPVMLLNVFRVIAYRWTLDIGKFYSFSVAELFVTAGYIALLYTFEFINTTDLEGVHYDIKYWSNRAALLASSQIPLLAALGTKNSFVTLVTGISYDQLNYMHRVMARAVMSMLWIHAGSEVYSFAPFQEELKEPWLRIGITALTALTVLTVISLRPLRSRFYEFFFYSHMLLVFIFLLGGFFHVKAQHGYYWIWPAFIFWGLDRVVRFARLVIFNHSYFGFKSGSGTMDATAELISDTLVRVRMKRPSHFHWSPGQQAFLIMPSVSKLPFEAHPFTIASIDSSLFQPEQFDENEKSISSLWKEVVFLVNIRGGFTKRLGEVAASNGQMRVFIDGPYGPSPEFGCFDTCVLVAGGSGVSYTLPVLLNIVESARNNVSKCTRVVFIWSIRDASHIQWIEQALIKAVQLAPSSLSLSIRIHVTGSALPTLPEAPQSLSQRQDTDASSEKTQTPGVTPALSLKDQDSVLTLSAVRVESGRPNLKVLIGDEVATTSRRLSVSVCGSDTIARATREAVRFPVSGPLSVLNGGPSVSLHVESFGYA</sequence>
<dbReference type="GO" id="GO:0006826">
    <property type="term" value="P:iron ion transport"/>
    <property type="evidence" value="ECO:0007669"/>
    <property type="project" value="UniProtKB-ARBA"/>
</dbReference>
<evidence type="ECO:0000256" key="4">
    <source>
        <dbReference type="ARBA" id="ARBA00022448"/>
    </source>
</evidence>
<dbReference type="SFLD" id="SFLDS00052">
    <property type="entry name" value="Ferric_Reductase_Domain"/>
    <property type="match status" value="1"/>
</dbReference>
<feature type="region of interest" description="Disordered" evidence="14">
    <location>
        <begin position="504"/>
        <end position="530"/>
    </location>
</feature>
<organism evidence="17 18">
    <name type="scientific">Coniophora puteana (strain RWD-64-598)</name>
    <name type="common">Brown rot fungus</name>
    <dbReference type="NCBI Taxonomy" id="741705"/>
    <lineage>
        <taxon>Eukaryota</taxon>
        <taxon>Fungi</taxon>
        <taxon>Dikarya</taxon>
        <taxon>Basidiomycota</taxon>
        <taxon>Agaricomycotina</taxon>
        <taxon>Agaricomycetes</taxon>
        <taxon>Agaricomycetidae</taxon>
        <taxon>Boletales</taxon>
        <taxon>Coniophorineae</taxon>
        <taxon>Coniophoraceae</taxon>
        <taxon>Coniophora</taxon>
    </lineage>
</organism>
<dbReference type="OrthoDB" id="4494341at2759"/>
<dbReference type="OMA" id="LEHIAWI"/>
<evidence type="ECO:0000256" key="15">
    <source>
        <dbReference type="SAM" id="Phobius"/>
    </source>
</evidence>
<evidence type="ECO:0000256" key="11">
    <source>
        <dbReference type="ARBA" id="ARBA00023136"/>
    </source>
</evidence>
<keyword evidence="12" id="KW-0325">Glycoprotein</keyword>
<dbReference type="GO" id="GO:0005886">
    <property type="term" value="C:plasma membrane"/>
    <property type="evidence" value="ECO:0007669"/>
    <property type="project" value="UniProtKB-SubCell"/>
</dbReference>
<keyword evidence="6 15" id="KW-0812">Transmembrane</keyword>
<gene>
    <name evidence="17" type="ORF">CONPUDRAFT_131705</name>
</gene>
<dbReference type="KEGG" id="cput:CONPUDRAFT_131705"/>
<evidence type="ECO:0000256" key="7">
    <source>
        <dbReference type="ARBA" id="ARBA00022982"/>
    </source>
</evidence>
<keyword evidence="8 15" id="KW-1133">Transmembrane helix</keyword>
<evidence type="ECO:0000256" key="6">
    <source>
        <dbReference type="ARBA" id="ARBA00022692"/>
    </source>
</evidence>
<dbReference type="Pfam" id="PF08022">
    <property type="entry name" value="FAD_binding_8"/>
    <property type="match status" value="1"/>
</dbReference>
<reference evidence="18" key="1">
    <citation type="journal article" date="2012" name="Science">
        <title>The Paleozoic origin of enzymatic lignin decomposition reconstructed from 31 fungal genomes.</title>
        <authorList>
            <person name="Floudas D."/>
            <person name="Binder M."/>
            <person name="Riley R."/>
            <person name="Barry K."/>
            <person name="Blanchette R.A."/>
            <person name="Henrissat B."/>
            <person name="Martinez A.T."/>
            <person name="Otillar R."/>
            <person name="Spatafora J.W."/>
            <person name="Yadav J.S."/>
            <person name="Aerts A."/>
            <person name="Benoit I."/>
            <person name="Boyd A."/>
            <person name="Carlson A."/>
            <person name="Copeland A."/>
            <person name="Coutinho P.M."/>
            <person name="de Vries R.P."/>
            <person name="Ferreira P."/>
            <person name="Findley K."/>
            <person name="Foster B."/>
            <person name="Gaskell J."/>
            <person name="Glotzer D."/>
            <person name="Gorecki P."/>
            <person name="Heitman J."/>
            <person name="Hesse C."/>
            <person name="Hori C."/>
            <person name="Igarashi K."/>
            <person name="Jurgens J.A."/>
            <person name="Kallen N."/>
            <person name="Kersten P."/>
            <person name="Kohler A."/>
            <person name="Kuees U."/>
            <person name="Kumar T.K.A."/>
            <person name="Kuo A."/>
            <person name="LaButti K."/>
            <person name="Larrondo L.F."/>
            <person name="Lindquist E."/>
            <person name="Ling A."/>
            <person name="Lombard V."/>
            <person name="Lucas S."/>
            <person name="Lundell T."/>
            <person name="Martin R."/>
            <person name="McLaughlin D.J."/>
            <person name="Morgenstern I."/>
            <person name="Morin E."/>
            <person name="Murat C."/>
            <person name="Nagy L.G."/>
            <person name="Nolan M."/>
            <person name="Ohm R.A."/>
            <person name="Patyshakuliyeva A."/>
            <person name="Rokas A."/>
            <person name="Ruiz-Duenas F.J."/>
            <person name="Sabat G."/>
            <person name="Salamov A."/>
            <person name="Samejima M."/>
            <person name="Schmutz J."/>
            <person name="Slot J.C."/>
            <person name="St John F."/>
            <person name="Stenlid J."/>
            <person name="Sun H."/>
            <person name="Sun S."/>
            <person name="Syed K."/>
            <person name="Tsang A."/>
            <person name="Wiebenga A."/>
            <person name="Young D."/>
            <person name="Pisabarro A."/>
            <person name="Eastwood D.C."/>
            <person name="Martin F."/>
            <person name="Cullen D."/>
            <person name="Grigoriev I.V."/>
            <person name="Hibbett D.S."/>
        </authorList>
    </citation>
    <scope>NUCLEOTIDE SEQUENCE [LARGE SCALE GENOMIC DNA]</scope>
    <source>
        <strain evidence="18">RWD-64-598 SS2</strain>
    </source>
</reference>
<dbReference type="GeneID" id="19200365"/>
<dbReference type="GO" id="GO:0052851">
    <property type="term" value="F:ferric-chelate reductase (NADPH) activity"/>
    <property type="evidence" value="ECO:0007669"/>
    <property type="project" value="UniProtKB-EC"/>
</dbReference>
<comment type="subcellular location">
    <subcellularLocation>
        <location evidence="1">Cell membrane</location>
        <topology evidence="1">Multi-pass membrane protein</topology>
    </subcellularLocation>
</comment>
<keyword evidence="4" id="KW-0813">Transport</keyword>
<comment type="similarity">
    <text evidence="2">Belongs to the ferric reductase (FRE) family.</text>
</comment>
<dbReference type="InterPro" id="IPR051410">
    <property type="entry name" value="Ferric/Cupric_Reductase"/>
</dbReference>